<dbReference type="AlphaFoldDB" id="A0A9X0RBM8"/>
<protein>
    <submittedName>
        <fullName evidence="2">Glycosyltransferase family 2 protein</fullName>
    </submittedName>
</protein>
<organism evidence="2 3">
    <name type="scientific">Vibrio metschnikovii</name>
    <dbReference type="NCBI Taxonomy" id="28172"/>
    <lineage>
        <taxon>Bacteria</taxon>
        <taxon>Pseudomonadati</taxon>
        <taxon>Pseudomonadota</taxon>
        <taxon>Gammaproteobacteria</taxon>
        <taxon>Vibrionales</taxon>
        <taxon>Vibrionaceae</taxon>
        <taxon>Vibrio</taxon>
    </lineage>
</organism>
<sequence length="751" mass="86010">MSSKTPSQPLIFSTVKPQKILSINKQQRYDGAIQAQLRTRYWHLKQPSAQSVQLSTARPSTGWHRLTIKHTAKPSDSTQNAVILELGQDQAPLTLIEEKPGKLGLIFYSPTPIEQLQLHWPALKVLLTASINIKVIPQARACLQMMNLVSRREKTAGGDWQRIYRITRARQKRVNWAFALERLVQSYHPMLIAHKLHQSPYFYWQQHFQPSMITNHPPRTTPMVAWLTLPDNLLLENGKLLQRTVQSLIKQTHQHWQLNLVINAAIPSWLAALLKVIDDPRIMVITTADADVNADAWHCFLQLGDTWSAQALGQIAEQAAQHPQARLIYSDHDEFNAIQARQNPAFKPDWNPDLLKSHNYIGRAVFFNGQQLNHSWLTQPQHLRCLSAALQNPTTADSYLHIAEVLFHQAYSAHKGPSANERQQVQQGLKHLTAHDPHCIVRVFFDKKYQVYQPIYRVPAPHPLVSIIIPTRNGLAITRQCVESILRLTSYPHYQIIIVNNQSNCPQTLAWFSEISQHPSIQVLDFDAPFNYSAINNFAVQHSQGELVCLLNNDTEIIHSNWLTELVRQASRPEVGCVGAKLLFFDNTVQHAGIILGIWGLAGHAHKYYSMHSSGYQKRLVCTQNYSSVTAACLMVKRSIYQQIGGLDEQLTVAFNDVDFCLKVQQAGYHNLWTPRAVLYHYESKSRGKEDTPAKQAREQQEITLMRQRWQGMIQHDPHYSCHLTRHREDFTLRLEEHHFEVEALSEKPLP</sequence>
<evidence type="ECO:0000313" key="3">
    <source>
        <dbReference type="Proteomes" id="UP000615796"/>
    </source>
</evidence>
<proteinExistence type="predicted"/>
<dbReference type="InterPro" id="IPR029044">
    <property type="entry name" value="Nucleotide-diphossugar_trans"/>
</dbReference>
<reference evidence="2" key="1">
    <citation type="submission" date="2020-08" db="EMBL/GenBank/DDBJ databases">
        <title>Genome Sequencing and Pan-Genome Analysis of Migratory bird Vibrio Strains, Inner Mongolia.</title>
        <authorList>
            <person name="Zheng L."/>
        </authorList>
    </citation>
    <scope>NUCLEOTIDE SEQUENCE</scope>
    <source>
        <strain evidence="2">M13F</strain>
    </source>
</reference>
<accession>A0A9X0RBM8</accession>
<keyword evidence="3" id="KW-1185">Reference proteome</keyword>
<evidence type="ECO:0000313" key="2">
    <source>
        <dbReference type="EMBL" id="MBC5851951.1"/>
    </source>
</evidence>
<dbReference type="Gene3D" id="3.90.550.10">
    <property type="entry name" value="Spore Coat Polysaccharide Biosynthesis Protein SpsA, Chain A"/>
    <property type="match status" value="2"/>
</dbReference>
<dbReference type="PANTHER" id="PTHR43179:SF7">
    <property type="entry name" value="RHAMNOSYLTRANSFERASE WBBL"/>
    <property type="match status" value="1"/>
</dbReference>
<dbReference type="Proteomes" id="UP000615796">
    <property type="component" value="Unassembled WGS sequence"/>
</dbReference>
<evidence type="ECO:0000259" key="1">
    <source>
        <dbReference type="Pfam" id="PF00535"/>
    </source>
</evidence>
<gene>
    <name evidence="2" type="ORF">H8Q88_13670</name>
</gene>
<dbReference type="Pfam" id="PF00535">
    <property type="entry name" value="Glycos_transf_2"/>
    <property type="match status" value="1"/>
</dbReference>
<dbReference type="CDD" id="cd04186">
    <property type="entry name" value="GT_2_like_c"/>
    <property type="match status" value="1"/>
</dbReference>
<name>A0A9X0RBM8_VIBME</name>
<dbReference type="RefSeq" id="WP_187026522.1">
    <property type="nucleotide sequence ID" value="NZ_JACRUP010000009.1"/>
</dbReference>
<comment type="caution">
    <text evidence="2">The sequence shown here is derived from an EMBL/GenBank/DDBJ whole genome shotgun (WGS) entry which is preliminary data.</text>
</comment>
<dbReference type="SUPFAM" id="SSF53448">
    <property type="entry name" value="Nucleotide-diphospho-sugar transferases"/>
    <property type="match status" value="1"/>
</dbReference>
<dbReference type="InterPro" id="IPR001173">
    <property type="entry name" value="Glyco_trans_2-like"/>
</dbReference>
<dbReference type="EMBL" id="JACRUP010000009">
    <property type="protein sequence ID" value="MBC5851951.1"/>
    <property type="molecule type" value="Genomic_DNA"/>
</dbReference>
<feature type="domain" description="Glycosyltransferase 2-like" evidence="1">
    <location>
        <begin position="466"/>
        <end position="644"/>
    </location>
</feature>
<dbReference type="PANTHER" id="PTHR43179">
    <property type="entry name" value="RHAMNOSYLTRANSFERASE WBBL"/>
    <property type="match status" value="1"/>
</dbReference>